<accession>A0A1H6PPZ6</accession>
<evidence type="ECO:0000313" key="5">
    <source>
        <dbReference type="EMBL" id="AOW05899.1"/>
    </source>
</evidence>
<organism evidence="5 7">
    <name type="scientific">Yarrowia lipolytica</name>
    <name type="common">Candida lipolytica</name>
    <dbReference type="NCBI Taxonomy" id="4952"/>
    <lineage>
        <taxon>Eukaryota</taxon>
        <taxon>Fungi</taxon>
        <taxon>Dikarya</taxon>
        <taxon>Ascomycota</taxon>
        <taxon>Saccharomycotina</taxon>
        <taxon>Dipodascomycetes</taxon>
        <taxon>Dipodascales</taxon>
        <taxon>Dipodascales incertae sedis</taxon>
        <taxon>Yarrowia</taxon>
    </lineage>
</organism>
<evidence type="ECO:0000256" key="2">
    <source>
        <dbReference type="SAM" id="Phobius"/>
    </source>
</evidence>
<dbReference type="eggNOG" id="ENOG502QTER">
    <property type="taxonomic scope" value="Eukaryota"/>
</dbReference>
<proteinExistence type="predicted"/>
<dbReference type="EMBL" id="CP017557">
    <property type="protein sequence ID" value="AOW05899.1"/>
    <property type="molecule type" value="Genomic_DNA"/>
</dbReference>
<dbReference type="OMA" id="FWTCFND"/>
<dbReference type="PANTHER" id="PTHR35859">
    <property type="entry name" value="NONSELECTIVE CATION CHANNEL PROTEIN"/>
    <property type="match status" value="1"/>
</dbReference>
<feature type="transmembrane region" description="Helical" evidence="2">
    <location>
        <begin position="433"/>
        <end position="454"/>
    </location>
</feature>
<feature type="transmembrane region" description="Helical" evidence="2">
    <location>
        <begin position="334"/>
        <end position="352"/>
    </location>
</feature>
<evidence type="ECO:0000259" key="3">
    <source>
        <dbReference type="Pfam" id="PF23190"/>
    </source>
</evidence>
<gene>
    <name evidence="6" type="ORF">B0I71DRAFT_82159</name>
    <name evidence="5" type="ORF">YALI1_E28828g</name>
</gene>
<reference evidence="6 8" key="2">
    <citation type="submission" date="2018-07" db="EMBL/GenBank/DDBJ databases">
        <title>Draft Genome Assemblies for Five Robust Yarrowia lipolytica Strains Exhibiting High Lipid Production and Pentose Sugar Utilization and Sugar Alcohol Secretion from Undetoxified Lignocellulosic Biomass Hydrolysates.</title>
        <authorList>
            <consortium name="DOE Joint Genome Institute"/>
            <person name="Walker C."/>
            <person name="Ryu S."/>
            <person name="Na H."/>
            <person name="Zane M."/>
            <person name="LaButti K."/>
            <person name="Lipzen A."/>
            <person name="Haridas S."/>
            <person name="Barry K."/>
            <person name="Grigoriev I.V."/>
            <person name="Quarterman J."/>
            <person name="Slininger P."/>
            <person name="Dien B."/>
            <person name="Trinh C.T."/>
        </authorList>
    </citation>
    <scope>NUCLEOTIDE SEQUENCE [LARGE SCALE GENOMIC DNA]</scope>
    <source>
        <strain evidence="6 8">YB392</strain>
    </source>
</reference>
<dbReference type="OrthoDB" id="301415at2759"/>
<dbReference type="AlphaFoldDB" id="A0A1H6PPZ6"/>
<dbReference type="Proteomes" id="UP000256601">
    <property type="component" value="Unassembled WGS sequence"/>
</dbReference>
<keyword evidence="2" id="KW-0472">Membrane</keyword>
<dbReference type="VEuPathDB" id="FungiDB:YALI0_E24211g"/>
<feature type="transmembrane region" description="Helical" evidence="2">
    <location>
        <begin position="373"/>
        <end position="391"/>
    </location>
</feature>
<feature type="transmembrane region" description="Helical" evidence="2">
    <location>
        <begin position="281"/>
        <end position="300"/>
    </location>
</feature>
<name>A0A1H6PPZ6_YARLL</name>
<evidence type="ECO:0000313" key="8">
    <source>
        <dbReference type="Proteomes" id="UP000256601"/>
    </source>
</evidence>
<evidence type="ECO:0000259" key="4">
    <source>
        <dbReference type="Pfam" id="PF23317"/>
    </source>
</evidence>
<feature type="domain" description="Calcium channel YVC1-like C-terminal transmembrane" evidence="4">
    <location>
        <begin position="247"/>
        <end position="545"/>
    </location>
</feature>
<dbReference type="EMBL" id="KZ858986">
    <property type="protein sequence ID" value="RDW26126.1"/>
    <property type="molecule type" value="Genomic_DNA"/>
</dbReference>
<feature type="transmembrane region" description="Helical" evidence="2">
    <location>
        <begin position="218"/>
        <end position="236"/>
    </location>
</feature>
<dbReference type="VEuPathDB" id="FungiDB:YALI1_E28828g"/>
<dbReference type="InterPro" id="IPR052971">
    <property type="entry name" value="TRP_calcium_channel"/>
</dbReference>
<dbReference type="Proteomes" id="UP000182444">
    <property type="component" value="Chromosome 1E"/>
</dbReference>
<dbReference type="RefSeq" id="XP_504342.1">
    <property type="nucleotide sequence ID" value="XM_504342.1"/>
</dbReference>
<evidence type="ECO:0000256" key="1">
    <source>
        <dbReference type="SAM" id="Coils"/>
    </source>
</evidence>
<feature type="coiled-coil region" evidence="1">
    <location>
        <begin position="632"/>
        <end position="659"/>
    </location>
</feature>
<dbReference type="InterPro" id="IPR056337">
    <property type="entry name" value="LHD_YVC1"/>
</dbReference>
<keyword evidence="2" id="KW-1133">Transmembrane helix</keyword>
<dbReference type="PANTHER" id="PTHR35859:SF1">
    <property type="entry name" value="NONSELECTIVE CATION CHANNEL PROTEIN"/>
    <property type="match status" value="1"/>
</dbReference>
<dbReference type="GeneID" id="2912539"/>
<evidence type="ECO:0000313" key="7">
    <source>
        <dbReference type="Proteomes" id="UP000182444"/>
    </source>
</evidence>
<reference evidence="5 7" key="1">
    <citation type="journal article" date="2016" name="PLoS ONE">
        <title>Sequence Assembly of Yarrowia lipolytica Strain W29/CLIB89 Shows Transposable Element Diversity.</title>
        <authorList>
            <person name="Magnan C."/>
            <person name="Yu J."/>
            <person name="Chang I."/>
            <person name="Jahn E."/>
            <person name="Kanomata Y."/>
            <person name="Wu J."/>
            <person name="Zeller M."/>
            <person name="Oakes M."/>
            <person name="Baldi P."/>
            <person name="Sandmeyer S."/>
        </authorList>
    </citation>
    <scope>NUCLEOTIDE SEQUENCE [LARGE SCALE GENOMIC DNA]</scope>
    <source>
        <strain evidence="5">CLIB89</strain>
        <strain evidence="7">CLIB89(W29)</strain>
    </source>
</reference>
<dbReference type="KEGG" id="yli:2912539"/>
<dbReference type="Pfam" id="PF23190">
    <property type="entry name" value="LHD_TRPY1"/>
    <property type="match status" value="1"/>
</dbReference>
<sequence length="660" mass="75186">MSLPVSRSIILEPPNASQTLKIAIRLKAIVDCAVPVAIEQKYVDAADSPIVTNVLVRKCFEACGGTTEQSKRKFQGCVVFALLTVTRWYNDLADDELYDSTLYGQRAECAQRLAVKIIDGCTDERYLFLVMLAKRYTINLNGIVSTPFNALEMAIDQHSTIVISCSGFQRCIKWMWRGWIIQSGENPNEYILYNHTDCPKFWTHFNPERVKTPEYQNLLQLIVSLLYVVAYTWALNDGGERPLRRWRTGEVVFYTMTLSFILDEATKLFHVGLRYLSFWNVFNNSLYFIVSVSFLIKIFGGKEEPLLVANQLLSRALSRDIDIIPFVSNNRTSYRLLACCAPFVWSRLLLFLDTKRFFGIMLVVLEELMKESIVFFVLLAIVLAGFLQAFLGLDLSDGRADSINMVVNVLIQTVLASPVFDSFENFAPPYAMVLYYICTFVISTLLLNILIALFNTAYQHVCDNGSDEFLALTAKKTLWFIRAPDENVFVPPLNIIEVIVTPLSLVLSRESYQSLCDSIMYVIYFPVLIGIGVHESKMARRVAYNRLRHAPDDANEDDCQWDLSDGYDDGDEDAIASRAQVVNELADTPDFKIEGFSSEKEWLKSLKVLNPYQVETEQVGVRWELKPLINKIDTLTELVEKLTNKVDEQDAMLKKKTDSK</sequence>
<feature type="domain" description="YVC1 N-terminal linker helical" evidence="3">
    <location>
        <begin position="20"/>
        <end position="205"/>
    </location>
</feature>
<dbReference type="Pfam" id="PF23317">
    <property type="entry name" value="YVC1_C"/>
    <property type="match status" value="1"/>
</dbReference>
<dbReference type="InterPro" id="IPR056336">
    <property type="entry name" value="YVC1_C"/>
</dbReference>
<evidence type="ECO:0000313" key="6">
    <source>
        <dbReference type="EMBL" id="RDW26126.1"/>
    </source>
</evidence>
<keyword evidence="1" id="KW-0175">Coiled coil</keyword>
<protein>
    <submittedName>
        <fullName evidence="5">Uncharacterized protein</fullName>
    </submittedName>
</protein>
<keyword evidence="2" id="KW-0812">Transmembrane</keyword>